<dbReference type="GeneID" id="25330877"/>
<name>A0A0D2BLH3_9EURO</name>
<reference evidence="2 3" key="1">
    <citation type="submission" date="2015-01" db="EMBL/GenBank/DDBJ databases">
        <title>The Genome Sequence of Exophiala xenobiotica CBS118157.</title>
        <authorList>
            <consortium name="The Broad Institute Genomics Platform"/>
            <person name="Cuomo C."/>
            <person name="de Hoog S."/>
            <person name="Gorbushina A."/>
            <person name="Stielow B."/>
            <person name="Teixiera M."/>
            <person name="Abouelleil A."/>
            <person name="Chapman S.B."/>
            <person name="Priest M."/>
            <person name="Young S.K."/>
            <person name="Wortman J."/>
            <person name="Nusbaum C."/>
            <person name="Birren B."/>
        </authorList>
    </citation>
    <scope>NUCLEOTIDE SEQUENCE [LARGE SCALE GENOMIC DNA]</scope>
    <source>
        <strain evidence="2 3">CBS 118157</strain>
    </source>
</reference>
<evidence type="ECO:0000313" key="3">
    <source>
        <dbReference type="Proteomes" id="UP000054342"/>
    </source>
</evidence>
<dbReference type="EMBL" id="KN847321">
    <property type="protein sequence ID" value="KIW53391.1"/>
    <property type="molecule type" value="Genomic_DNA"/>
</dbReference>
<dbReference type="HOGENOM" id="CLU_1806187_0_0_1"/>
<evidence type="ECO:0000256" key="1">
    <source>
        <dbReference type="SAM" id="MobiDB-lite"/>
    </source>
</evidence>
<dbReference type="RefSeq" id="XP_013313975.1">
    <property type="nucleotide sequence ID" value="XM_013458521.1"/>
</dbReference>
<feature type="compositionally biased region" description="Basic and acidic residues" evidence="1">
    <location>
        <begin position="105"/>
        <end position="119"/>
    </location>
</feature>
<evidence type="ECO:0000313" key="2">
    <source>
        <dbReference type="EMBL" id="KIW53391.1"/>
    </source>
</evidence>
<accession>A0A0D2BLH3</accession>
<sequence>MEETPMARFVLRSSSNRKQAIKLRKSLLIFGLTQMDMVDVFARKEILSPRTATAAQLQNVPAPTFELPNLENGDGQVAVTEVGMFNEPNISHRGHEKSGADMIGDDGRVNARSNHPDWRSKDTRRLSAVGLERLQHQAFHRIK</sequence>
<keyword evidence="3" id="KW-1185">Reference proteome</keyword>
<feature type="region of interest" description="Disordered" evidence="1">
    <location>
        <begin position="88"/>
        <end position="119"/>
    </location>
</feature>
<proteinExistence type="predicted"/>
<dbReference type="Proteomes" id="UP000054342">
    <property type="component" value="Unassembled WGS sequence"/>
</dbReference>
<protein>
    <submittedName>
        <fullName evidence="2">Uncharacterized protein</fullName>
    </submittedName>
</protein>
<organism evidence="2 3">
    <name type="scientific">Exophiala xenobiotica</name>
    <dbReference type="NCBI Taxonomy" id="348802"/>
    <lineage>
        <taxon>Eukaryota</taxon>
        <taxon>Fungi</taxon>
        <taxon>Dikarya</taxon>
        <taxon>Ascomycota</taxon>
        <taxon>Pezizomycotina</taxon>
        <taxon>Eurotiomycetes</taxon>
        <taxon>Chaetothyriomycetidae</taxon>
        <taxon>Chaetothyriales</taxon>
        <taxon>Herpotrichiellaceae</taxon>
        <taxon>Exophiala</taxon>
    </lineage>
</organism>
<gene>
    <name evidence="2" type="ORF">PV05_08969</name>
</gene>
<dbReference type="AlphaFoldDB" id="A0A0D2BLH3"/>